<name>A0A8I6Y1E8_HORVV</name>
<reference evidence="1" key="3">
    <citation type="submission" date="2022-01" db="UniProtKB">
        <authorList>
            <consortium name="EnsemblPlants"/>
        </authorList>
    </citation>
    <scope>IDENTIFICATION</scope>
    <source>
        <strain evidence="1">subsp. vulgare</strain>
    </source>
</reference>
<evidence type="ECO:0000313" key="1">
    <source>
        <dbReference type="EnsemblPlants" id="HORVU.MOREX.r3.6HG0580960.1.CDS1"/>
    </source>
</evidence>
<organism evidence="1 2">
    <name type="scientific">Hordeum vulgare subsp. vulgare</name>
    <name type="common">Domesticated barley</name>
    <dbReference type="NCBI Taxonomy" id="112509"/>
    <lineage>
        <taxon>Eukaryota</taxon>
        <taxon>Viridiplantae</taxon>
        <taxon>Streptophyta</taxon>
        <taxon>Embryophyta</taxon>
        <taxon>Tracheophyta</taxon>
        <taxon>Spermatophyta</taxon>
        <taxon>Magnoliopsida</taxon>
        <taxon>Liliopsida</taxon>
        <taxon>Poales</taxon>
        <taxon>Poaceae</taxon>
        <taxon>BOP clade</taxon>
        <taxon>Pooideae</taxon>
        <taxon>Triticodae</taxon>
        <taxon>Triticeae</taxon>
        <taxon>Hordeinae</taxon>
        <taxon>Hordeum</taxon>
    </lineage>
</organism>
<evidence type="ECO:0000313" key="2">
    <source>
        <dbReference type="Proteomes" id="UP000011116"/>
    </source>
</evidence>
<reference evidence="2" key="1">
    <citation type="journal article" date="2012" name="Nature">
        <title>A physical, genetic and functional sequence assembly of the barley genome.</title>
        <authorList>
            <consortium name="The International Barley Genome Sequencing Consortium"/>
            <person name="Mayer K.F."/>
            <person name="Waugh R."/>
            <person name="Brown J.W."/>
            <person name="Schulman A."/>
            <person name="Langridge P."/>
            <person name="Platzer M."/>
            <person name="Fincher G.B."/>
            <person name="Muehlbauer G.J."/>
            <person name="Sato K."/>
            <person name="Close T.J."/>
            <person name="Wise R.P."/>
            <person name="Stein N."/>
        </authorList>
    </citation>
    <scope>NUCLEOTIDE SEQUENCE [LARGE SCALE GENOMIC DNA]</scope>
    <source>
        <strain evidence="2">cv. Morex</strain>
    </source>
</reference>
<dbReference type="AlphaFoldDB" id="A0A8I6Y1E8"/>
<reference evidence="1" key="2">
    <citation type="submission" date="2020-10" db="EMBL/GenBank/DDBJ databases">
        <authorList>
            <person name="Scholz U."/>
            <person name="Mascher M."/>
            <person name="Fiebig A."/>
        </authorList>
    </citation>
    <scope>NUCLEOTIDE SEQUENCE [LARGE SCALE GENOMIC DNA]</scope>
    <source>
        <strain evidence="1">cv. Morex</strain>
    </source>
</reference>
<dbReference type="EnsemblPlants" id="HORVU.MOREX.r3.6HG0580960.1">
    <property type="protein sequence ID" value="HORVU.MOREX.r3.6HG0580960.1.CDS1"/>
    <property type="gene ID" value="HORVU.MOREX.r3.6HG0580960"/>
</dbReference>
<dbReference type="Gramene" id="HORVU.MOREX.r3.6HG0580960.1">
    <property type="protein sequence ID" value="HORVU.MOREX.r3.6HG0580960.1.CDS1"/>
    <property type="gene ID" value="HORVU.MOREX.r3.6HG0580960"/>
</dbReference>
<protein>
    <submittedName>
        <fullName evidence="1">Uncharacterized protein</fullName>
    </submittedName>
</protein>
<sequence length="76" mass="8992">MQPSLFFIQLFSNGNVFQGDWKNRSVTGTSDRENTLWPMATSVWRERLAGKKQDFWRDHINNFHVNLNIKKCIYSA</sequence>
<proteinExistence type="predicted"/>
<dbReference type="Proteomes" id="UP000011116">
    <property type="component" value="Chromosome 6H"/>
</dbReference>
<accession>A0A8I6Y1E8</accession>
<keyword evidence="2" id="KW-1185">Reference proteome</keyword>